<feature type="chain" id="PRO_5012530359" evidence="2">
    <location>
        <begin position="21"/>
        <end position="314"/>
    </location>
</feature>
<dbReference type="InterPro" id="IPR050811">
    <property type="entry name" value="Phosphate_ABC_transporter"/>
</dbReference>
<name>A0A1X7L1Z4_9SPHI</name>
<dbReference type="EMBL" id="FXAU01000007">
    <property type="protein sequence ID" value="SMG47695.1"/>
    <property type="molecule type" value="Genomic_DNA"/>
</dbReference>
<keyword evidence="1 2" id="KW-0732">Signal</keyword>
<evidence type="ECO:0000259" key="3">
    <source>
        <dbReference type="Pfam" id="PF12849"/>
    </source>
</evidence>
<sequence length="314" mass="34623">MKRYIYGGMAALLLMTTVGCFNTKNEGQSNVDSTAAPKGGSKEDILVGTLNVVVDASIFPLMREQEEVFLAAYPNAKLNIIVKPEVLAVKELLADKATVAVLARELNEKENEYFANRSIKPRVFPVWSDAVVFVGNTKSADTSVTIPVVLDMMKGQNANNKKLIFDNLNSSSFRQLQELGKIEKVASNFVEGVGDARGVLNTVMNNSDRIGVISYNEYLDLESSFSNNIRILSVKNTIGEKADNMYYKPNQSTIAAEQYPLRRTFYVLNYQPNMGLGIGFSAFLTGDRGQRIVLKSGLVPASMPGREIIIRDNI</sequence>
<evidence type="ECO:0000313" key="4">
    <source>
        <dbReference type="EMBL" id="SMG47695.1"/>
    </source>
</evidence>
<dbReference type="RefSeq" id="WP_159451877.1">
    <property type="nucleotide sequence ID" value="NZ_CP038029.1"/>
</dbReference>
<feature type="signal peptide" evidence="2">
    <location>
        <begin position="1"/>
        <end position="20"/>
    </location>
</feature>
<proteinExistence type="predicted"/>
<protein>
    <submittedName>
        <fullName evidence="4">Phosphate transport system substrate-binding protein</fullName>
    </submittedName>
</protein>
<gene>
    <name evidence="4" type="ORF">SAMN05660862_3473</name>
</gene>
<dbReference type="STRING" id="561061.SAMN05660862_3473"/>
<dbReference type="SUPFAM" id="SSF53850">
    <property type="entry name" value="Periplasmic binding protein-like II"/>
    <property type="match status" value="1"/>
</dbReference>
<dbReference type="PANTHER" id="PTHR30570">
    <property type="entry name" value="PERIPLASMIC PHOSPHATE BINDING COMPONENT OF PHOSPHATE ABC TRANSPORTER"/>
    <property type="match status" value="1"/>
</dbReference>
<feature type="domain" description="PBP" evidence="3">
    <location>
        <begin position="47"/>
        <end position="287"/>
    </location>
</feature>
<dbReference type="PROSITE" id="PS51257">
    <property type="entry name" value="PROKAR_LIPOPROTEIN"/>
    <property type="match status" value="1"/>
</dbReference>
<dbReference type="InterPro" id="IPR024370">
    <property type="entry name" value="PBP_domain"/>
</dbReference>
<dbReference type="Proteomes" id="UP000192980">
    <property type="component" value="Unassembled WGS sequence"/>
</dbReference>
<evidence type="ECO:0000256" key="2">
    <source>
        <dbReference type="SAM" id="SignalP"/>
    </source>
</evidence>
<evidence type="ECO:0000256" key="1">
    <source>
        <dbReference type="ARBA" id="ARBA00022729"/>
    </source>
</evidence>
<dbReference type="PANTHER" id="PTHR30570:SF1">
    <property type="entry name" value="PHOSPHATE-BINDING PROTEIN PSTS"/>
    <property type="match status" value="1"/>
</dbReference>
<evidence type="ECO:0000313" key="5">
    <source>
        <dbReference type="Proteomes" id="UP000192980"/>
    </source>
</evidence>
<dbReference type="Pfam" id="PF12849">
    <property type="entry name" value="PBP_like_2"/>
    <property type="match status" value="1"/>
</dbReference>
<dbReference type="Gene3D" id="3.40.190.10">
    <property type="entry name" value="Periplasmic binding protein-like II"/>
    <property type="match status" value="3"/>
</dbReference>
<reference evidence="4 5" key="1">
    <citation type="submission" date="2017-04" db="EMBL/GenBank/DDBJ databases">
        <authorList>
            <person name="Afonso C.L."/>
            <person name="Miller P.J."/>
            <person name="Scott M.A."/>
            <person name="Spackman E."/>
            <person name="Goraichik I."/>
            <person name="Dimitrov K.M."/>
            <person name="Suarez D.L."/>
            <person name="Swayne D.E."/>
        </authorList>
    </citation>
    <scope>NUCLEOTIDE SEQUENCE [LARGE SCALE GENOMIC DNA]</scope>
    <source>
        <strain evidence="4 5">DSM 22418</strain>
    </source>
</reference>
<organism evidence="4 5">
    <name type="scientific">Sphingobacterium psychroaquaticum</name>
    <dbReference type="NCBI Taxonomy" id="561061"/>
    <lineage>
        <taxon>Bacteria</taxon>
        <taxon>Pseudomonadati</taxon>
        <taxon>Bacteroidota</taxon>
        <taxon>Sphingobacteriia</taxon>
        <taxon>Sphingobacteriales</taxon>
        <taxon>Sphingobacteriaceae</taxon>
        <taxon>Sphingobacterium</taxon>
    </lineage>
</organism>
<keyword evidence="5" id="KW-1185">Reference proteome</keyword>
<accession>A0A1X7L1Z4</accession>
<dbReference type="AlphaFoldDB" id="A0A1X7L1Z4"/>
<dbReference type="OrthoDB" id="1450880at2"/>